<accession>A0ABQ8Q3Y1</accession>
<dbReference type="SUPFAM" id="SSF56112">
    <property type="entry name" value="Protein kinase-like (PK-like)"/>
    <property type="match status" value="1"/>
</dbReference>
<organism evidence="1 2">
    <name type="scientific">Lentinula boryana</name>
    <dbReference type="NCBI Taxonomy" id="40481"/>
    <lineage>
        <taxon>Eukaryota</taxon>
        <taxon>Fungi</taxon>
        <taxon>Dikarya</taxon>
        <taxon>Basidiomycota</taxon>
        <taxon>Agaricomycotina</taxon>
        <taxon>Agaricomycetes</taxon>
        <taxon>Agaricomycetidae</taxon>
        <taxon>Agaricales</taxon>
        <taxon>Marasmiineae</taxon>
        <taxon>Omphalotaceae</taxon>
        <taxon>Lentinula</taxon>
    </lineage>
</organism>
<name>A0ABQ8Q3Y1_9AGAR</name>
<gene>
    <name evidence="1" type="ORF">F5050DRAFT_1847153</name>
</gene>
<dbReference type="InterPro" id="IPR051678">
    <property type="entry name" value="AGP_Transferase"/>
</dbReference>
<proteinExistence type="predicted"/>
<evidence type="ECO:0000313" key="1">
    <source>
        <dbReference type="EMBL" id="KAJ3993350.1"/>
    </source>
</evidence>
<dbReference type="Gene3D" id="3.30.200.20">
    <property type="entry name" value="Phosphorylase Kinase, domain 1"/>
    <property type="match status" value="1"/>
</dbReference>
<dbReference type="PANTHER" id="PTHR21310">
    <property type="entry name" value="AMINOGLYCOSIDE PHOSPHOTRANSFERASE-RELATED-RELATED"/>
    <property type="match status" value="1"/>
</dbReference>
<reference evidence="1" key="1">
    <citation type="submission" date="2022-08" db="EMBL/GenBank/DDBJ databases">
        <authorList>
            <consortium name="DOE Joint Genome Institute"/>
            <person name="Min B."/>
            <person name="Riley R."/>
            <person name="Sierra-Patev S."/>
            <person name="Naranjo-Ortiz M."/>
            <person name="Looney B."/>
            <person name="Konkel Z."/>
            <person name="Slot J.C."/>
            <person name="Sakamoto Y."/>
            <person name="Steenwyk J.L."/>
            <person name="Rokas A."/>
            <person name="Carro J."/>
            <person name="Camarero S."/>
            <person name="Ferreira P."/>
            <person name="Molpeceres G."/>
            <person name="Ruiz-Duenas F.J."/>
            <person name="Serrano A."/>
            <person name="Henrissat B."/>
            <person name="Drula E."/>
            <person name="Hughes K.W."/>
            <person name="Mata J.L."/>
            <person name="Ishikawa N.K."/>
            <person name="Vargas-Isla R."/>
            <person name="Ushijima S."/>
            <person name="Smith C.A."/>
            <person name="Ahrendt S."/>
            <person name="Andreopoulos W."/>
            <person name="He G."/>
            <person name="Labutti K."/>
            <person name="Lipzen A."/>
            <person name="Ng V."/>
            <person name="Sandor L."/>
            <person name="Barry K."/>
            <person name="Martinez A.T."/>
            <person name="Xiao Y."/>
            <person name="Gibbons J.G."/>
            <person name="Terashima K."/>
            <person name="Hibbett D.S."/>
            <person name="Grigoriev I.V."/>
        </authorList>
    </citation>
    <scope>NUCLEOTIDE SEQUENCE</scope>
    <source>
        <strain evidence="1">TFB10827</strain>
    </source>
</reference>
<dbReference type="EMBL" id="MU790772">
    <property type="protein sequence ID" value="KAJ3993350.1"/>
    <property type="molecule type" value="Genomic_DNA"/>
</dbReference>
<evidence type="ECO:0008006" key="3">
    <source>
        <dbReference type="Google" id="ProtNLM"/>
    </source>
</evidence>
<dbReference type="Proteomes" id="UP001163828">
    <property type="component" value="Unassembled WGS sequence"/>
</dbReference>
<dbReference type="PANTHER" id="PTHR21310:SF13">
    <property type="entry name" value="AMINOGLYCOSIDE PHOSPHOTRANSFERASE DOMAIN-CONTAINING PROTEIN"/>
    <property type="match status" value="1"/>
</dbReference>
<sequence>MSLLDWVGVNDPWIGVNVDLVALQSILRSHLLFSTSFRAVIAHLVAPVKPLFKTEGQVAVMNFVQSHTSLPVPTVFAYCSESSNPVGTEWLIMEYMSGVELDKAWDQLQYPQKQTFARNLIDVYDQLFRLKADGCG</sequence>
<keyword evidence="2" id="KW-1185">Reference proteome</keyword>
<dbReference type="InterPro" id="IPR011009">
    <property type="entry name" value="Kinase-like_dom_sf"/>
</dbReference>
<evidence type="ECO:0000313" key="2">
    <source>
        <dbReference type="Proteomes" id="UP001163828"/>
    </source>
</evidence>
<comment type="caution">
    <text evidence="1">The sequence shown here is derived from an EMBL/GenBank/DDBJ whole genome shotgun (WGS) entry which is preliminary data.</text>
</comment>
<protein>
    <recommendedName>
        <fullName evidence="3">Aminoglycoside phosphotransferase domain-containing protein</fullName>
    </recommendedName>
</protein>